<evidence type="ECO:0000313" key="5">
    <source>
        <dbReference type="Proteomes" id="UP000292702"/>
    </source>
</evidence>
<feature type="transmembrane region" description="Helical" evidence="2">
    <location>
        <begin position="158"/>
        <end position="179"/>
    </location>
</feature>
<dbReference type="AlphaFoldDB" id="A0A4R0R2I4"/>
<feature type="transmembrane region" description="Helical" evidence="2">
    <location>
        <begin position="117"/>
        <end position="138"/>
    </location>
</feature>
<keyword evidence="2" id="KW-0472">Membrane</keyword>
<dbReference type="Pfam" id="PF20152">
    <property type="entry name" value="DUF6534"/>
    <property type="match status" value="1"/>
</dbReference>
<dbReference type="STRING" id="92696.A0A4R0R2I4"/>
<keyword evidence="5" id="KW-1185">Reference proteome</keyword>
<feature type="region of interest" description="Disordered" evidence="1">
    <location>
        <begin position="325"/>
        <end position="378"/>
    </location>
</feature>
<name>A0A4R0R2I4_9APHY</name>
<gene>
    <name evidence="4" type="ORF">EIP91_008676</name>
</gene>
<feature type="compositionally biased region" description="Polar residues" evidence="1">
    <location>
        <begin position="266"/>
        <end position="292"/>
    </location>
</feature>
<organism evidence="4 5">
    <name type="scientific">Steccherinum ochraceum</name>
    <dbReference type="NCBI Taxonomy" id="92696"/>
    <lineage>
        <taxon>Eukaryota</taxon>
        <taxon>Fungi</taxon>
        <taxon>Dikarya</taxon>
        <taxon>Basidiomycota</taxon>
        <taxon>Agaricomycotina</taxon>
        <taxon>Agaricomycetes</taxon>
        <taxon>Polyporales</taxon>
        <taxon>Steccherinaceae</taxon>
        <taxon>Steccherinum</taxon>
    </lineage>
</organism>
<feature type="region of interest" description="Disordered" evidence="1">
    <location>
        <begin position="257"/>
        <end position="309"/>
    </location>
</feature>
<protein>
    <recommendedName>
        <fullName evidence="3">DUF6534 domain-containing protein</fullName>
    </recommendedName>
</protein>
<proteinExistence type="predicted"/>
<evidence type="ECO:0000259" key="3">
    <source>
        <dbReference type="Pfam" id="PF20152"/>
    </source>
</evidence>
<dbReference type="InterPro" id="IPR045339">
    <property type="entry name" value="DUF6534"/>
</dbReference>
<dbReference type="EMBL" id="RWJN01000484">
    <property type="protein sequence ID" value="TCD61280.1"/>
    <property type="molecule type" value="Genomic_DNA"/>
</dbReference>
<dbReference type="Proteomes" id="UP000292702">
    <property type="component" value="Unassembled WGS sequence"/>
</dbReference>
<dbReference type="PANTHER" id="PTHR40465">
    <property type="entry name" value="CHROMOSOME 1, WHOLE GENOME SHOTGUN SEQUENCE"/>
    <property type="match status" value="1"/>
</dbReference>
<keyword evidence="2" id="KW-0812">Transmembrane</keyword>
<dbReference type="OrthoDB" id="3046149at2759"/>
<reference evidence="4 5" key="1">
    <citation type="submission" date="2018-11" db="EMBL/GenBank/DDBJ databases">
        <title>Genome assembly of Steccherinum ochraceum LE-BIN_3174, the white-rot fungus of the Steccherinaceae family (The Residual Polyporoid clade, Polyporales, Basidiomycota).</title>
        <authorList>
            <person name="Fedorova T.V."/>
            <person name="Glazunova O.A."/>
            <person name="Landesman E.O."/>
            <person name="Moiseenko K.V."/>
            <person name="Psurtseva N.V."/>
            <person name="Savinova O.S."/>
            <person name="Shakhova N.V."/>
            <person name="Tyazhelova T.V."/>
            <person name="Vasina D.V."/>
        </authorList>
    </citation>
    <scope>NUCLEOTIDE SEQUENCE [LARGE SCALE GENOMIC DNA]</scope>
    <source>
        <strain evidence="4 5">LE-BIN_3174</strain>
    </source>
</reference>
<dbReference type="PANTHER" id="PTHR40465:SF1">
    <property type="entry name" value="DUF6534 DOMAIN-CONTAINING PROTEIN"/>
    <property type="match status" value="1"/>
</dbReference>
<evidence type="ECO:0000313" key="4">
    <source>
        <dbReference type="EMBL" id="TCD61280.1"/>
    </source>
</evidence>
<feature type="transmembrane region" description="Helical" evidence="2">
    <location>
        <begin position="12"/>
        <end position="33"/>
    </location>
</feature>
<evidence type="ECO:0000256" key="1">
    <source>
        <dbReference type="SAM" id="MobiDB-lite"/>
    </source>
</evidence>
<sequence length="378" mass="41556">MEDLDSTFGVLFVGFMFSSAFYGCMFFQTYVFYTRYPNEDAYTKGVVALLSTADTVATGLISHTMYQYLINDFTVSFDQLNVLRTFTTAFALTNTEILLVQLFYVYRTWSLNKRRPFLPAVMSAFSISSFVFAVAAAVQMSEQTLFIDIVGSKVEILAGLNEGLATLCSIMIVCSQYYYLRPSRQPGMKASDDWFDIGVLHLLSRGTVFMIMQLVLLLTLLAIPHHFVWVCFHFIIGKVYTNSLLAMLNSRTPFRGRGLNEEESLNTRSRSTGVGASVIGSNSTPLSGSESGSGHRKSPGSPGLSLSHLQIDSKGGRSVATELDVMPSSAGDDSSKKSMLNADEDPYSSTPELTLKPTVVEDTWVNTANPPSTDRAVA</sequence>
<feature type="transmembrane region" description="Helical" evidence="2">
    <location>
        <begin position="86"/>
        <end position="105"/>
    </location>
</feature>
<accession>A0A4R0R2I4</accession>
<comment type="caution">
    <text evidence="4">The sequence shown here is derived from an EMBL/GenBank/DDBJ whole genome shotgun (WGS) entry which is preliminary data.</text>
</comment>
<feature type="transmembrane region" description="Helical" evidence="2">
    <location>
        <begin position="45"/>
        <end position="66"/>
    </location>
</feature>
<feature type="domain" description="DUF6534" evidence="3">
    <location>
        <begin position="166"/>
        <end position="252"/>
    </location>
</feature>
<keyword evidence="2" id="KW-1133">Transmembrane helix</keyword>
<evidence type="ECO:0000256" key="2">
    <source>
        <dbReference type="SAM" id="Phobius"/>
    </source>
</evidence>